<dbReference type="Gene3D" id="3.40.50.300">
    <property type="entry name" value="P-loop containing nucleotide triphosphate hydrolases"/>
    <property type="match status" value="1"/>
</dbReference>
<gene>
    <name evidence="2" type="ORF">DB30_02857</name>
</gene>
<dbReference type="EMBL" id="JMCC02000200">
    <property type="protein sequence ID" value="KIG11686.1"/>
    <property type="molecule type" value="Genomic_DNA"/>
</dbReference>
<dbReference type="Pfam" id="PF12770">
    <property type="entry name" value="CHAT"/>
    <property type="match status" value="1"/>
</dbReference>
<feature type="domain" description="CHAT" evidence="1">
    <location>
        <begin position="6"/>
        <end position="173"/>
    </location>
</feature>
<protein>
    <recommendedName>
        <fullName evidence="1">CHAT domain-containing protein</fullName>
    </recommendedName>
</protein>
<dbReference type="AlphaFoldDB" id="A0A0C2CKE1"/>
<dbReference type="RefSeq" id="WP_146662787.1">
    <property type="nucleotide sequence ID" value="NZ_JMCC02000200.1"/>
</dbReference>
<comment type="caution">
    <text evidence="2">The sequence shown here is derived from an EMBL/GenBank/DDBJ whole genome shotgun (WGS) entry which is preliminary data.</text>
</comment>
<reference evidence="2 3" key="1">
    <citation type="submission" date="2014-12" db="EMBL/GenBank/DDBJ databases">
        <title>Genome assembly of Enhygromyxa salina DSM 15201.</title>
        <authorList>
            <person name="Sharma G."/>
            <person name="Subramanian S."/>
        </authorList>
    </citation>
    <scope>NUCLEOTIDE SEQUENCE [LARGE SCALE GENOMIC DNA]</scope>
    <source>
        <strain evidence="2 3">DSM 15201</strain>
    </source>
</reference>
<dbReference type="Proteomes" id="UP000031599">
    <property type="component" value="Unassembled WGS sequence"/>
</dbReference>
<evidence type="ECO:0000259" key="1">
    <source>
        <dbReference type="Pfam" id="PF12770"/>
    </source>
</evidence>
<dbReference type="SUPFAM" id="SSF52540">
    <property type="entry name" value="P-loop containing nucleoside triphosphate hydrolases"/>
    <property type="match status" value="1"/>
</dbReference>
<dbReference type="InterPro" id="IPR024983">
    <property type="entry name" value="CHAT_dom"/>
</dbReference>
<dbReference type="InterPro" id="IPR027417">
    <property type="entry name" value="P-loop_NTPase"/>
</dbReference>
<proteinExistence type="predicted"/>
<accession>A0A0C2CKE1</accession>
<name>A0A0C2CKE1_9BACT</name>
<evidence type="ECO:0000313" key="2">
    <source>
        <dbReference type="EMBL" id="KIG11686.1"/>
    </source>
</evidence>
<sequence length="458" mass="49861">MTAPNPAAILLFANSQHLPALEEEESSIRDALDPLVDRGILSEVYVINNASIDAAIASFRVSRLRSCPLIVHIGGHAADGGLMFRSHAGIPELAHGQSLAGYIGAQNRVELVFLNGCTTESMVEGLRNSGVKAVIATSSLIEDKTAAEFARHFYAELSDRPLREAFRLAAHATQIRWRETTGSPWPWILSVDPAHEGWTPAHTSQVPDCAKLEDLVELARTSKLERPVRRRRVLRELQRLTISQHTPRIVLLRGPDGSGRRSLIDDLAHHLAEQSRPQPVSLLRAKPSLATSEVADICARLDKLKGRVLIHLSHANVQTDDAVASLIASPQVRVLLSTNDEIFAGLGESLKTRASNLNMPVASNEELTMVLERVASRLGIDVTQDALAEIVRLVPTYAPRSGDFGAVVRLLEDASAYAEFPSTGYRPGASDPAIGRVTEAIIRRIVAVRSGTPIERIK</sequence>
<evidence type="ECO:0000313" key="3">
    <source>
        <dbReference type="Proteomes" id="UP000031599"/>
    </source>
</evidence>
<organism evidence="2 3">
    <name type="scientific">Enhygromyxa salina</name>
    <dbReference type="NCBI Taxonomy" id="215803"/>
    <lineage>
        <taxon>Bacteria</taxon>
        <taxon>Pseudomonadati</taxon>
        <taxon>Myxococcota</taxon>
        <taxon>Polyangia</taxon>
        <taxon>Nannocystales</taxon>
        <taxon>Nannocystaceae</taxon>
        <taxon>Enhygromyxa</taxon>
    </lineage>
</organism>